<evidence type="ECO:0000259" key="1">
    <source>
        <dbReference type="Pfam" id="PF05899"/>
    </source>
</evidence>
<dbReference type="PANTHER" id="PTHR40943">
    <property type="entry name" value="CYTOPLASMIC PROTEIN-RELATED"/>
    <property type="match status" value="1"/>
</dbReference>
<name>A0A261TXS7_9BORD</name>
<comment type="caution">
    <text evidence="2">The sequence shown here is derived from an EMBL/GenBank/DDBJ whole genome shotgun (WGS) entry which is preliminary data.</text>
</comment>
<evidence type="ECO:0000313" key="3">
    <source>
        <dbReference type="Proteomes" id="UP000216913"/>
    </source>
</evidence>
<dbReference type="Proteomes" id="UP000216913">
    <property type="component" value="Unassembled WGS sequence"/>
</dbReference>
<sequence>MSADSSSHAVLIPTGAMSNPVAGKPRRPLTGDAAFLSQTAFEAREGKVESGIWESSAGTFQSNTTGYVEFGYILEGAARLVDPDGTVHALTPGTAFVMPEGYTGHWEVDERVKKVYFITRF</sequence>
<dbReference type="CDD" id="cd02227">
    <property type="entry name" value="cupin_TM1112-like"/>
    <property type="match status" value="1"/>
</dbReference>
<dbReference type="InterPro" id="IPR011051">
    <property type="entry name" value="RmlC_Cupin_sf"/>
</dbReference>
<dbReference type="InterPro" id="IPR014710">
    <property type="entry name" value="RmlC-like_jellyroll"/>
</dbReference>
<dbReference type="Gene3D" id="2.60.120.10">
    <property type="entry name" value="Jelly Rolls"/>
    <property type="match status" value="1"/>
</dbReference>
<gene>
    <name evidence="2" type="ORF">CAL25_06705</name>
</gene>
<dbReference type="AlphaFoldDB" id="A0A261TXS7"/>
<dbReference type="RefSeq" id="WP_094799462.1">
    <property type="nucleotide sequence ID" value="NZ_NEVN01000004.1"/>
</dbReference>
<dbReference type="PANTHER" id="PTHR40943:SF1">
    <property type="entry name" value="CYTOPLASMIC PROTEIN"/>
    <property type="match status" value="1"/>
</dbReference>
<dbReference type="Pfam" id="PF05899">
    <property type="entry name" value="Cupin_3"/>
    <property type="match status" value="1"/>
</dbReference>
<keyword evidence="3" id="KW-1185">Reference proteome</keyword>
<evidence type="ECO:0000313" key="2">
    <source>
        <dbReference type="EMBL" id="OZI53962.1"/>
    </source>
</evidence>
<reference evidence="2 3" key="1">
    <citation type="submission" date="2017-05" db="EMBL/GenBank/DDBJ databases">
        <title>Complete and WGS of Bordetella genogroups.</title>
        <authorList>
            <person name="Spilker T."/>
            <person name="LiPuma J."/>
        </authorList>
    </citation>
    <scope>NUCLEOTIDE SEQUENCE [LARGE SCALE GENOMIC DNA]</scope>
    <source>
        <strain evidence="2 3">AU10456</strain>
    </source>
</reference>
<protein>
    <recommendedName>
        <fullName evidence="1">(S)-ureidoglycine aminohydrolase cupin domain-containing protein</fullName>
    </recommendedName>
</protein>
<feature type="domain" description="(S)-ureidoglycine aminohydrolase cupin" evidence="1">
    <location>
        <begin position="43"/>
        <end position="116"/>
    </location>
</feature>
<accession>A0A261TXS7</accession>
<dbReference type="SUPFAM" id="SSF51182">
    <property type="entry name" value="RmlC-like cupins"/>
    <property type="match status" value="1"/>
</dbReference>
<organism evidence="2 3">
    <name type="scientific">Bordetella genomosp. 5</name>
    <dbReference type="NCBI Taxonomy" id="1395608"/>
    <lineage>
        <taxon>Bacteria</taxon>
        <taxon>Pseudomonadati</taxon>
        <taxon>Pseudomonadota</taxon>
        <taxon>Betaproteobacteria</taxon>
        <taxon>Burkholderiales</taxon>
        <taxon>Alcaligenaceae</taxon>
        <taxon>Bordetella</taxon>
    </lineage>
</organism>
<dbReference type="EMBL" id="NEVP01000004">
    <property type="protein sequence ID" value="OZI53962.1"/>
    <property type="molecule type" value="Genomic_DNA"/>
</dbReference>
<dbReference type="InterPro" id="IPR008579">
    <property type="entry name" value="UGlyAH_Cupin_dom"/>
</dbReference>
<proteinExistence type="predicted"/>
<dbReference type="OrthoDB" id="9799053at2"/>